<feature type="region of interest" description="Disordered" evidence="1">
    <location>
        <begin position="36"/>
        <end position="118"/>
    </location>
</feature>
<dbReference type="Proteomes" id="UP001208570">
    <property type="component" value="Unassembled WGS sequence"/>
</dbReference>
<feature type="compositionally biased region" description="Polar residues" evidence="1">
    <location>
        <begin position="76"/>
        <end position="85"/>
    </location>
</feature>
<evidence type="ECO:0000313" key="3">
    <source>
        <dbReference type="Proteomes" id="UP001208570"/>
    </source>
</evidence>
<gene>
    <name evidence="2" type="ORF">LSH36_320g07024</name>
</gene>
<comment type="caution">
    <text evidence="2">The sequence shown here is derived from an EMBL/GenBank/DDBJ whole genome shotgun (WGS) entry which is preliminary data.</text>
</comment>
<evidence type="ECO:0000256" key="1">
    <source>
        <dbReference type="SAM" id="MobiDB-lite"/>
    </source>
</evidence>
<name>A0AAD9JHC1_9ANNE</name>
<accession>A0AAD9JHC1</accession>
<feature type="compositionally biased region" description="Low complexity" evidence="1">
    <location>
        <begin position="108"/>
        <end position="118"/>
    </location>
</feature>
<proteinExistence type="predicted"/>
<evidence type="ECO:0000313" key="2">
    <source>
        <dbReference type="EMBL" id="KAK2152762.1"/>
    </source>
</evidence>
<reference evidence="2" key="1">
    <citation type="journal article" date="2023" name="Mol. Biol. Evol.">
        <title>Third-Generation Sequencing Reveals the Adaptive Role of the Epigenome in Three Deep-Sea Polychaetes.</title>
        <authorList>
            <person name="Perez M."/>
            <person name="Aroh O."/>
            <person name="Sun Y."/>
            <person name="Lan Y."/>
            <person name="Juniper S.K."/>
            <person name="Young C.R."/>
            <person name="Angers B."/>
            <person name="Qian P.Y."/>
        </authorList>
    </citation>
    <scope>NUCLEOTIDE SEQUENCE</scope>
    <source>
        <strain evidence="2">P08H-3</strain>
    </source>
</reference>
<dbReference type="EMBL" id="JAODUP010000320">
    <property type="protein sequence ID" value="KAK2152762.1"/>
    <property type="molecule type" value="Genomic_DNA"/>
</dbReference>
<organism evidence="2 3">
    <name type="scientific">Paralvinella palmiformis</name>
    <dbReference type="NCBI Taxonomy" id="53620"/>
    <lineage>
        <taxon>Eukaryota</taxon>
        <taxon>Metazoa</taxon>
        <taxon>Spiralia</taxon>
        <taxon>Lophotrochozoa</taxon>
        <taxon>Annelida</taxon>
        <taxon>Polychaeta</taxon>
        <taxon>Sedentaria</taxon>
        <taxon>Canalipalpata</taxon>
        <taxon>Terebellida</taxon>
        <taxon>Terebelliformia</taxon>
        <taxon>Alvinellidae</taxon>
        <taxon>Paralvinella</taxon>
    </lineage>
</organism>
<feature type="region of interest" description="Disordered" evidence="1">
    <location>
        <begin position="131"/>
        <end position="168"/>
    </location>
</feature>
<sequence>MDKESAISWLQGVADRVQKCASDASMVIFPSSMKTIPFAVPPNQRPQSPRRPAAEGPISPRKGAVPMAPEGREDSPTSSLSNVTDPVSPATRDPWESLLLATTESRAQQQQQRRQQQQHCLWVIAVLTSSDQRAPLAKSPTSSNARSTGQSPASHVTLYDPPVGLGSG</sequence>
<feature type="compositionally biased region" description="Polar residues" evidence="1">
    <location>
        <begin position="139"/>
        <end position="154"/>
    </location>
</feature>
<dbReference type="AlphaFoldDB" id="A0AAD9JHC1"/>
<keyword evidence="3" id="KW-1185">Reference proteome</keyword>
<protein>
    <submittedName>
        <fullName evidence="2">Uncharacterized protein</fullName>
    </submittedName>
</protein>